<dbReference type="GO" id="GO:0006302">
    <property type="term" value="P:double-strand break repair"/>
    <property type="evidence" value="ECO:0007669"/>
    <property type="project" value="InterPro"/>
</dbReference>
<dbReference type="GO" id="GO:0016887">
    <property type="term" value="F:ATP hydrolysis activity"/>
    <property type="evidence" value="ECO:0007669"/>
    <property type="project" value="InterPro"/>
</dbReference>
<gene>
    <name evidence="3" type="ORF">MM415B04548_0007</name>
</gene>
<dbReference type="AlphaFoldDB" id="A0A6M3LE28"/>
<sequence length="521" mass="59705">MKISITNFRGISEAEFEIDKITYIGGMNWQGKTSIAQAVGGVLANVLNIYDELKKKDIKGLIHEGNKAAVIKISDEKGKIVAKYPKMEVTTEGKPPFCDKISAGLVSFCDLKPKEKIDYIQTWWDVLPTLGDIESALPDSDKDLASELFQNIEQKGWDAMNKNFREHGASLKGQWEYITKERFGIEKAETWYPEDYVQVNDPAKLEIKIKELSKKYEDALKNSLSKQEIEKLQEMADREPRIKELISKIESKGKSLRKNLDSIVVDATTYKCPHCNGLIILAEDNKKNVLLQKFSNSVTDNINKELNRLRDNRQIALNDLEKCTEAAKKLSEITPADEEEINEIKDEHEKTKRILEVYNKIGEARKITERIKKNQNMINVTNLDGLRKEVLQRFMDEFNENISSYANNIFTDIKSIVPVKVDNDFDIYLYGMPYLLCSDSQKWILNAIFRMVFANKNKCLLVLDKYDILDNDNKGNIFELILKNNMQTLICATIEKDKMPNVNAINGCHSYFVEKGKLKGV</sequence>
<protein>
    <submittedName>
        <fullName evidence="3">Putative ATPase domain containing protein</fullName>
    </submittedName>
</protein>
<dbReference type="InterPro" id="IPR027417">
    <property type="entry name" value="P-loop_NTPase"/>
</dbReference>
<evidence type="ECO:0000259" key="2">
    <source>
        <dbReference type="Pfam" id="PF13476"/>
    </source>
</evidence>
<name>A0A6M3LE28_9ZZZZ</name>
<accession>A0A6M3LE28</accession>
<reference evidence="3" key="1">
    <citation type="submission" date="2020-03" db="EMBL/GenBank/DDBJ databases">
        <title>The deep terrestrial virosphere.</title>
        <authorList>
            <person name="Holmfeldt K."/>
            <person name="Nilsson E."/>
            <person name="Simone D."/>
            <person name="Lopez-Fernandez M."/>
            <person name="Wu X."/>
            <person name="de Brujin I."/>
            <person name="Lundin D."/>
            <person name="Andersson A."/>
            <person name="Bertilsson S."/>
            <person name="Dopson M."/>
        </authorList>
    </citation>
    <scope>NUCLEOTIDE SEQUENCE</scope>
    <source>
        <strain evidence="3">MM415B04548</strain>
    </source>
</reference>
<dbReference type="EMBL" id="MT143083">
    <property type="protein sequence ID" value="QJA92633.1"/>
    <property type="molecule type" value="Genomic_DNA"/>
</dbReference>
<feature type="domain" description="Rad50/SbcC-type AAA" evidence="2">
    <location>
        <begin position="2"/>
        <end position="251"/>
    </location>
</feature>
<proteinExistence type="predicted"/>
<dbReference type="Pfam" id="PF13476">
    <property type="entry name" value="AAA_23"/>
    <property type="match status" value="1"/>
</dbReference>
<dbReference type="Gene3D" id="3.40.50.300">
    <property type="entry name" value="P-loop containing nucleotide triphosphate hydrolases"/>
    <property type="match status" value="2"/>
</dbReference>
<evidence type="ECO:0000256" key="1">
    <source>
        <dbReference type="SAM" id="Coils"/>
    </source>
</evidence>
<feature type="coiled-coil region" evidence="1">
    <location>
        <begin position="299"/>
        <end position="326"/>
    </location>
</feature>
<dbReference type="SUPFAM" id="SSF52540">
    <property type="entry name" value="P-loop containing nucleoside triphosphate hydrolases"/>
    <property type="match status" value="1"/>
</dbReference>
<dbReference type="InterPro" id="IPR038729">
    <property type="entry name" value="Rad50/SbcC_AAA"/>
</dbReference>
<evidence type="ECO:0000313" key="3">
    <source>
        <dbReference type="EMBL" id="QJA92633.1"/>
    </source>
</evidence>
<organism evidence="3">
    <name type="scientific">viral metagenome</name>
    <dbReference type="NCBI Taxonomy" id="1070528"/>
    <lineage>
        <taxon>unclassified sequences</taxon>
        <taxon>metagenomes</taxon>
        <taxon>organismal metagenomes</taxon>
    </lineage>
</organism>
<keyword evidence="1" id="KW-0175">Coiled coil</keyword>